<dbReference type="OrthoDB" id="5175904at2"/>
<evidence type="ECO:0000313" key="4">
    <source>
        <dbReference type="Proteomes" id="UP000215043"/>
    </source>
</evidence>
<name>A0A099D7B8_9ACTN</name>
<dbReference type="EMBL" id="JPMV01000020">
    <property type="protein sequence ID" value="KGI81290.1"/>
    <property type="molecule type" value="Genomic_DNA"/>
</dbReference>
<proteinExistence type="predicted"/>
<evidence type="ECO:0000313" key="3">
    <source>
        <dbReference type="Proteomes" id="UP000029737"/>
    </source>
</evidence>
<dbReference type="AlphaFoldDB" id="A0A099D7B8"/>
<dbReference type="Gene3D" id="3.40.50.150">
    <property type="entry name" value="Vaccinia Virus protein VP39"/>
    <property type="match status" value="1"/>
</dbReference>
<sequence length="267" mass="29023">MSIGEPAWSEGIDVTTPNAARMYDYYLGGSHNFAADRSAAEQAVSITPAMIPGARANRAFLQRAVRFCLDQGIRQFLDLGSGIPTVGHVHEIAQARDSSARVAYVDNEPVAVAHTRQLLEGVAGATISPADLRRPEEVLAEPGVTGLLDFDEPMAVLAAAVLHFIGDEERPAEIVDSYRRAVAPGSFLVVSHITDHYDEPDRVEEISRLYRDTSHTARHRSVEEFAALLGDLELVEPGLVHAVDWHPDPGEVPEGARNAFWVAVGRC</sequence>
<dbReference type="SUPFAM" id="SSF53335">
    <property type="entry name" value="S-adenosyl-L-methionine-dependent methyltransferases"/>
    <property type="match status" value="1"/>
</dbReference>
<dbReference type="PIRSF" id="PIRSF017393">
    <property type="entry name" value="MTase_SAV2177"/>
    <property type="match status" value="1"/>
</dbReference>
<dbReference type="Proteomes" id="UP000215043">
    <property type="component" value="Chromosome"/>
</dbReference>
<dbReference type="HOGENOM" id="CLU_067079_1_0_11"/>
<dbReference type="eggNOG" id="COG2890">
    <property type="taxonomic scope" value="Bacteria"/>
</dbReference>
<dbReference type="InterPro" id="IPR006764">
    <property type="entry name" value="SAM_dep_MeTrfase_SAV2177_type"/>
</dbReference>
<evidence type="ECO:0000313" key="2">
    <source>
        <dbReference type="EMBL" id="KGI81290.1"/>
    </source>
</evidence>
<reference evidence="2 3" key="1">
    <citation type="journal article" date="2014" name="PLoS ONE">
        <title>Identification and Characterization of a New Erythromycin Biosynthetic Gene Cluster in Actinopolyspora erythraea YIM90600, a Novel Erythronolide-Producing Halophilic Actinomycete Isolated from Salt Field.</title>
        <authorList>
            <person name="Chen D."/>
            <person name="Feng J."/>
            <person name="Huang L."/>
            <person name="Zhang Q."/>
            <person name="Wu J."/>
            <person name="Zhu X."/>
            <person name="Duan Y."/>
            <person name="Xu Z."/>
        </authorList>
    </citation>
    <scope>NUCLEOTIDE SEQUENCE [LARGE SCALE GENOMIC DNA]</scope>
    <source>
        <strain evidence="2 3">YIM90600</strain>
    </source>
</reference>
<dbReference type="Pfam" id="PF04672">
    <property type="entry name" value="Methyltransf_19"/>
    <property type="match status" value="1"/>
</dbReference>
<keyword evidence="3" id="KW-1185">Reference proteome</keyword>
<dbReference type="KEGG" id="aey:CDG81_12420"/>
<dbReference type="EMBL" id="CP022752">
    <property type="protein sequence ID" value="ASU78956.1"/>
    <property type="molecule type" value="Genomic_DNA"/>
</dbReference>
<organism evidence="1 4">
    <name type="scientific">Actinopolyspora erythraea</name>
    <dbReference type="NCBI Taxonomy" id="414996"/>
    <lineage>
        <taxon>Bacteria</taxon>
        <taxon>Bacillati</taxon>
        <taxon>Actinomycetota</taxon>
        <taxon>Actinomycetes</taxon>
        <taxon>Actinopolysporales</taxon>
        <taxon>Actinopolysporaceae</taxon>
        <taxon>Actinopolyspora</taxon>
    </lineage>
</organism>
<dbReference type="RefSeq" id="WP_043573537.1">
    <property type="nucleotide sequence ID" value="NZ_CP022752.1"/>
</dbReference>
<dbReference type="InterPro" id="IPR029063">
    <property type="entry name" value="SAM-dependent_MTases_sf"/>
</dbReference>
<reference evidence="1 4" key="2">
    <citation type="submission" date="2017-08" db="EMBL/GenBank/DDBJ databases">
        <title>The complete genome sequence of moderately halophilic actinomycete Actinopolyspora erythraea YIM 90600, the producer of novel erythromycin, novel actinopolysporins A-C and tubercidin.</title>
        <authorList>
            <person name="Yin M."/>
            <person name="Tang S."/>
        </authorList>
    </citation>
    <scope>NUCLEOTIDE SEQUENCE [LARGE SCALE GENOMIC DNA]</scope>
    <source>
        <strain evidence="1 4">YIM 90600</strain>
    </source>
</reference>
<gene>
    <name evidence="1" type="ORF">CDG81_12420</name>
    <name evidence="2" type="ORF">IL38_12500</name>
</gene>
<dbReference type="Proteomes" id="UP000029737">
    <property type="component" value="Unassembled WGS sequence"/>
</dbReference>
<accession>A0A099D7B8</accession>
<evidence type="ECO:0008006" key="5">
    <source>
        <dbReference type="Google" id="ProtNLM"/>
    </source>
</evidence>
<evidence type="ECO:0000313" key="1">
    <source>
        <dbReference type="EMBL" id="ASU78956.1"/>
    </source>
</evidence>
<protein>
    <recommendedName>
        <fullName evidence="5">S-adenosyl methyltransferase</fullName>
    </recommendedName>
</protein>